<evidence type="ECO:0000313" key="3">
    <source>
        <dbReference type="Proteomes" id="UP001066276"/>
    </source>
</evidence>
<organism evidence="2 3">
    <name type="scientific">Pleurodeles waltl</name>
    <name type="common">Iberian ribbed newt</name>
    <dbReference type="NCBI Taxonomy" id="8319"/>
    <lineage>
        <taxon>Eukaryota</taxon>
        <taxon>Metazoa</taxon>
        <taxon>Chordata</taxon>
        <taxon>Craniata</taxon>
        <taxon>Vertebrata</taxon>
        <taxon>Euteleostomi</taxon>
        <taxon>Amphibia</taxon>
        <taxon>Batrachia</taxon>
        <taxon>Caudata</taxon>
        <taxon>Salamandroidea</taxon>
        <taxon>Salamandridae</taxon>
        <taxon>Pleurodelinae</taxon>
        <taxon>Pleurodeles</taxon>
    </lineage>
</organism>
<feature type="compositionally biased region" description="Basic and acidic residues" evidence="1">
    <location>
        <begin position="112"/>
        <end position="121"/>
    </location>
</feature>
<comment type="caution">
    <text evidence="2">The sequence shown here is derived from an EMBL/GenBank/DDBJ whole genome shotgun (WGS) entry which is preliminary data.</text>
</comment>
<sequence>MAVTCFTRSRCRLPPIRDDFRGTQTSKTASGKRPGVLERQTRKKAQDRGNPQERSDDQADCSDQHSRHPTQPVDHSDGCGFSSPGPEDQGRKKQQSGHALGRAWPWQDEEDRGNPRERSYDQADCSNQHSRHPTRPADHSDDGGFSSPGLGDQEVAKPKIWPRSGESVALAGTVPQWAAIPFVRY</sequence>
<name>A0AAV7ME84_PLEWA</name>
<dbReference type="EMBL" id="JANPWB010000014">
    <property type="protein sequence ID" value="KAJ1100787.1"/>
    <property type="molecule type" value="Genomic_DNA"/>
</dbReference>
<protein>
    <submittedName>
        <fullName evidence="2">Uncharacterized protein</fullName>
    </submittedName>
</protein>
<keyword evidence="3" id="KW-1185">Reference proteome</keyword>
<proteinExistence type="predicted"/>
<reference evidence="2" key="1">
    <citation type="journal article" date="2022" name="bioRxiv">
        <title>Sequencing and chromosome-scale assembly of the giantPleurodeles waltlgenome.</title>
        <authorList>
            <person name="Brown T."/>
            <person name="Elewa A."/>
            <person name="Iarovenko S."/>
            <person name="Subramanian E."/>
            <person name="Araus A.J."/>
            <person name="Petzold A."/>
            <person name="Susuki M."/>
            <person name="Suzuki K.-i.T."/>
            <person name="Hayashi T."/>
            <person name="Toyoda A."/>
            <person name="Oliveira C."/>
            <person name="Osipova E."/>
            <person name="Leigh N.D."/>
            <person name="Simon A."/>
            <person name="Yun M.H."/>
        </authorList>
    </citation>
    <scope>NUCLEOTIDE SEQUENCE</scope>
    <source>
        <strain evidence="2">20211129_DDA</strain>
        <tissue evidence="2">Liver</tissue>
    </source>
</reference>
<dbReference type="Proteomes" id="UP001066276">
    <property type="component" value="Chromosome 10"/>
</dbReference>
<feature type="compositionally biased region" description="Basic and acidic residues" evidence="1">
    <location>
        <begin position="35"/>
        <end position="66"/>
    </location>
</feature>
<dbReference type="AlphaFoldDB" id="A0AAV7ME84"/>
<evidence type="ECO:0000256" key="1">
    <source>
        <dbReference type="SAM" id="MobiDB-lite"/>
    </source>
</evidence>
<feature type="region of interest" description="Disordered" evidence="1">
    <location>
        <begin position="13"/>
        <end position="159"/>
    </location>
</feature>
<gene>
    <name evidence="2" type="ORF">NDU88_005862</name>
</gene>
<evidence type="ECO:0000313" key="2">
    <source>
        <dbReference type="EMBL" id="KAJ1100787.1"/>
    </source>
</evidence>
<accession>A0AAV7ME84</accession>